<proteinExistence type="predicted"/>
<keyword evidence="3" id="KW-1185">Reference proteome</keyword>
<evidence type="ECO:0000313" key="3">
    <source>
        <dbReference type="Proteomes" id="UP000285146"/>
    </source>
</evidence>
<accession>A0A423WFL0</accession>
<evidence type="ECO:0000256" key="1">
    <source>
        <dbReference type="SAM" id="MobiDB-lite"/>
    </source>
</evidence>
<protein>
    <submittedName>
        <fullName evidence="2">Uncharacterized protein</fullName>
    </submittedName>
</protein>
<reference evidence="2 3" key="1">
    <citation type="submission" date="2015-09" db="EMBL/GenBank/DDBJ databases">
        <title>Host preference determinants of Valsa canker pathogens revealed by comparative genomics.</title>
        <authorList>
            <person name="Yin Z."/>
            <person name="Huang L."/>
        </authorList>
    </citation>
    <scope>NUCLEOTIDE SEQUENCE [LARGE SCALE GENOMIC DNA]</scope>
    <source>
        <strain evidence="2 3">SXYLt</strain>
    </source>
</reference>
<gene>
    <name evidence="2" type="ORF">VPNG_07688</name>
</gene>
<dbReference type="OrthoDB" id="5215205at2759"/>
<dbReference type="InParanoid" id="A0A423WFL0"/>
<comment type="caution">
    <text evidence="2">The sequence shown here is derived from an EMBL/GenBank/DDBJ whole genome shotgun (WGS) entry which is preliminary data.</text>
</comment>
<sequence length="171" mass="18481">MPARKSVAAAAAIDSSDEDEINVNKVVETKTELDKIRKERDNKRAQLQAGLDKKLDDLRARTRQSVAAHIQELSVHDPLGLIDLPRRVDHLLQAIEARDNILRAISEKLAEAQDAGDALASYLDSACEHRVKRAESFAAVSAAAGGKQSAGGNQMGGGRHQDNKKARVEGV</sequence>
<feature type="compositionally biased region" description="Basic and acidic residues" evidence="1">
    <location>
        <begin position="159"/>
        <end position="171"/>
    </location>
</feature>
<organism evidence="2 3">
    <name type="scientific">Cytospora leucostoma</name>
    <dbReference type="NCBI Taxonomy" id="1230097"/>
    <lineage>
        <taxon>Eukaryota</taxon>
        <taxon>Fungi</taxon>
        <taxon>Dikarya</taxon>
        <taxon>Ascomycota</taxon>
        <taxon>Pezizomycotina</taxon>
        <taxon>Sordariomycetes</taxon>
        <taxon>Sordariomycetidae</taxon>
        <taxon>Diaporthales</taxon>
        <taxon>Cytosporaceae</taxon>
        <taxon>Cytospora</taxon>
    </lineage>
</organism>
<feature type="region of interest" description="Disordered" evidence="1">
    <location>
        <begin position="144"/>
        <end position="171"/>
    </location>
</feature>
<name>A0A423WFL0_9PEZI</name>
<evidence type="ECO:0000313" key="2">
    <source>
        <dbReference type="EMBL" id="ROW02038.1"/>
    </source>
</evidence>
<dbReference type="AlphaFoldDB" id="A0A423WFL0"/>
<dbReference type="EMBL" id="LKEB01000052">
    <property type="protein sequence ID" value="ROW02038.1"/>
    <property type="molecule type" value="Genomic_DNA"/>
</dbReference>
<dbReference type="Proteomes" id="UP000285146">
    <property type="component" value="Unassembled WGS sequence"/>
</dbReference>